<dbReference type="EMBL" id="CP036273">
    <property type="protein sequence ID" value="QDU23416.1"/>
    <property type="molecule type" value="Genomic_DNA"/>
</dbReference>
<organism evidence="2 3">
    <name type="scientific">Urbifossiella limnaea</name>
    <dbReference type="NCBI Taxonomy" id="2528023"/>
    <lineage>
        <taxon>Bacteria</taxon>
        <taxon>Pseudomonadati</taxon>
        <taxon>Planctomycetota</taxon>
        <taxon>Planctomycetia</taxon>
        <taxon>Gemmatales</taxon>
        <taxon>Gemmataceae</taxon>
        <taxon>Urbifossiella</taxon>
    </lineage>
</organism>
<dbReference type="AlphaFoldDB" id="A0A517Y0X7"/>
<accession>A0A517Y0X7</accession>
<evidence type="ECO:0000313" key="3">
    <source>
        <dbReference type="Proteomes" id="UP000319576"/>
    </source>
</evidence>
<dbReference type="Proteomes" id="UP000319576">
    <property type="component" value="Chromosome"/>
</dbReference>
<evidence type="ECO:0000256" key="1">
    <source>
        <dbReference type="SAM" id="MobiDB-lite"/>
    </source>
</evidence>
<feature type="region of interest" description="Disordered" evidence="1">
    <location>
        <begin position="83"/>
        <end position="108"/>
    </location>
</feature>
<keyword evidence="3" id="KW-1185">Reference proteome</keyword>
<dbReference type="RefSeq" id="WP_145243664.1">
    <property type="nucleotide sequence ID" value="NZ_CP036273.1"/>
</dbReference>
<dbReference type="OrthoDB" id="286714at2"/>
<reference evidence="2 3" key="1">
    <citation type="submission" date="2019-02" db="EMBL/GenBank/DDBJ databases">
        <title>Deep-cultivation of Planctomycetes and their phenomic and genomic characterization uncovers novel biology.</title>
        <authorList>
            <person name="Wiegand S."/>
            <person name="Jogler M."/>
            <person name="Boedeker C."/>
            <person name="Pinto D."/>
            <person name="Vollmers J."/>
            <person name="Rivas-Marin E."/>
            <person name="Kohn T."/>
            <person name="Peeters S.H."/>
            <person name="Heuer A."/>
            <person name="Rast P."/>
            <person name="Oberbeckmann S."/>
            <person name="Bunk B."/>
            <person name="Jeske O."/>
            <person name="Meyerdierks A."/>
            <person name="Storesund J.E."/>
            <person name="Kallscheuer N."/>
            <person name="Luecker S."/>
            <person name="Lage O.M."/>
            <person name="Pohl T."/>
            <person name="Merkel B.J."/>
            <person name="Hornburger P."/>
            <person name="Mueller R.-W."/>
            <person name="Bruemmer F."/>
            <person name="Labrenz M."/>
            <person name="Spormann A.M."/>
            <person name="Op den Camp H."/>
            <person name="Overmann J."/>
            <person name="Amann R."/>
            <person name="Jetten M.S.M."/>
            <person name="Mascher T."/>
            <person name="Medema M.H."/>
            <person name="Devos D.P."/>
            <person name="Kaster A.-K."/>
            <person name="Ovreas L."/>
            <person name="Rohde M."/>
            <person name="Galperin M.Y."/>
            <person name="Jogler C."/>
        </authorList>
    </citation>
    <scope>NUCLEOTIDE SEQUENCE [LARGE SCALE GENOMIC DNA]</scope>
    <source>
        <strain evidence="2 3">ETA_A1</strain>
    </source>
</reference>
<sequence>MAVPTGEVVARPMVARACGCMREFQHYKVDKYRAQRLAKFQGTRCEDCVAKLNEQQKQAAAQLPKKGEAFQALPTGTQLALSRLPDGTWGGSLTAEGRSVTGTGESPHGLTIALARQWVLEARGPGEAPKPTAAAPSPKPPAAPKPLPAGVRKP</sequence>
<evidence type="ECO:0000313" key="2">
    <source>
        <dbReference type="EMBL" id="QDU23416.1"/>
    </source>
</evidence>
<gene>
    <name evidence="2" type="ORF">ETAA1_54160</name>
</gene>
<proteinExistence type="predicted"/>
<feature type="region of interest" description="Disordered" evidence="1">
    <location>
        <begin position="121"/>
        <end position="154"/>
    </location>
</feature>
<dbReference type="KEGG" id="uli:ETAA1_54160"/>
<name>A0A517Y0X7_9BACT</name>
<feature type="compositionally biased region" description="Pro residues" evidence="1">
    <location>
        <begin position="137"/>
        <end position="147"/>
    </location>
</feature>
<protein>
    <submittedName>
        <fullName evidence="2">Uncharacterized protein</fullName>
    </submittedName>
</protein>